<protein>
    <submittedName>
        <fullName evidence="1">Uncharacterized protein</fullName>
    </submittedName>
</protein>
<evidence type="ECO:0000313" key="1">
    <source>
        <dbReference type="EMBL" id="SBR86361.1"/>
    </source>
</evidence>
<accession>A0A1A8PYP8</accession>
<dbReference type="AlphaFoldDB" id="A0A1A8PYP8"/>
<reference evidence="1" key="2">
    <citation type="submission" date="2016-06" db="EMBL/GenBank/DDBJ databases">
        <title>The genome of a short-lived fish provides insights into sex chromosome evolution and the genetic control of aging.</title>
        <authorList>
            <person name="Reichwald K."/>
            <person name="Felder M."/>
            <person name="Petzold A."/>
            <person name="Koch P."/>
            <person name="Groth M."/>
            <person name="Platzer M."/>
        </authorList>
    </citation>
    <scope>NUCLEOTIDE SEQUENCE</scope>
    <source>
        <tissue evidence="1">Brain</tissue>
    </source>
</reference>
<proteinExistence type="predicted"/>
<reference evidence="1" key="1">
    <citation type="submission" date="2016-05" db="EMBL/GenBank/DDBJ databases">
        <authorList>
            <person name="Lavstsen T."/>
            <person name="Jespersen J.S."/>
        </authorList>
    </citation>
    <scope>NUCLEOTIDE SEQUENCE</scope>
    <source>
        <tissue evidence="1">Brain</tissue>
    </source>
</reference>
<feature type="non-terminal residue" evidence="1">
    <location>
        <position position="1"/>
    </location>
</feature>
<feature type="non-terminal residue" evidence="1">
    <location>
        <position position="111"/>
    </location>
</feature>
<sequence>DGNWRQGPWRSGIRLQKLAPSMWSFTSLVGKEPEMVREVERFQLHMVGLTSTLYSCPTIRCQAGVGIHVASHLGACMEFTSVSEGVDSFHLRMGGRVKTLAWEAFGETMEK</sequence>
<name>A0A1A8PYP8_9TELE</name>
<organism evidence="1">
    <name type="scientific">Nothobranchius rachovii</name>
    <name type="common">bluefin notho</name>
    <dbReference type="NCBI Taxonomy" id="451742"/>
    <lineage>
        <taxon>Eukaryota</taxon>
        <taxon>Metazoa</taxon>
        <taxon>Chordata</taxon>
        <taxon>Craniata</taxon>
        <taxon>Vertebrata</taxon>
        <taxon>Euteleostomi</taxon>
        <taxon>Actinopterygii</taxon>
        <taxon>Neopterygii</taxon>
        <taxon>Teleostei</taxon>
        <taxon>Neoteleostei</taxon>
        <taxon>Acanthomorphata</taxon>
        <taxon>Ovalentaria</taxon>
        <taxon>Atherinomorphae</taxon>
        <taxon>Cyprinodontiformes</taxon>
        <taxon>Nothobranchiidae</taxon>
        <taxon>Nothobranchius</taxon>
    </lineage>
</organism>
<gene>
    <name evidence="1" type="primary">Nfu_g_1_025283</name>
</gene>
<dbReference type="EMBL" id="HAEH01009137">
    <property type="protein sequence ID" value="SBR86361.1"/>
    <property type="molecule type" value="Transcribed_RNA"/>
</dbReference>